<dbReference type="Gene3D" id="1.20.1440.50">
    <property type="entry name" value="Ta0600-like"/>
    <property type="match status" value="1"/>
</dbReference>
<evidence type="ECO:0000313" key="2">
    <source>
        <dbReference type="EMBL" id="SQF33657.1"/>
    </source>
</evidence>
<dbReference type="Pfam" id="PF08951">
    <property type="entry name" value="EntA_Immun"/>
    <property type="match status" value="1"/>
</dbReference>
<reference evidence="4 5" key="1">
    <citation type="submission" date="2018-06" db="EMBL/GenBank/DDBJ databases">
        <authorList>
            <consortium name="Pathogen Informatics"/>
            <person name="Doyle S."/>
        </authorList>
    </citation>
    <scope>NUCLEOTIDE SEQUENCE [LARGE SCALE GENOMIC DNA]</scope>
    <source>
        <strain evidence="2 5">NCTC11085</strain>
        <strain evidence="3 4">NCTC11086</strain>
    </source>
</reference>
<dbReference type="AlphaFoldDB" id="A0A2X3VJI1"/>
<accession>A0A2X3VJI1</accession>
<protein>
    <submittedName>
        <fullName evidence="2">Uncharacterized protein</fullName>
    </submittedName>
</protein>
<dbReference type="SUPFAM" id="SSF109797">
    <property type="entry name" value="Bacteriocin immunity protein-like"/>
    <property type="match status" value="1"/>
</dbReference>
<dbReference type="EMBL" id="LS483364">
    <property type="protein sequence ID" value="SQF70303.1"/>
    <property type="molecule type" value="Genomic_DNA"/>
</dbReference>
<dbReference type="InterPro" id="IPR015046">
    <property type="entry name" value="LciA_Immunity-like"/>
</dbReference>
<dbReference type="Proteomes" id="UP000248534">
    <property type="component" value="Chromosome 1"/>
</dbReference>
<organism evidence="2 5">
    <name type="scientific">Streptococcus sanguinis</name>
    <dbReference type="NCBI Taxonomy" id="1305"/>
    <lineage>
        <taxon>Bacteria</taxon>
        <taxon>Bacillati</taxon>
        <taxon>Bacillota</taxon>
        <taxon>Bacilli</taxon>
        <taxon>Lactobacillales</taxon>
        <taxon>Streptococcaceae</taxon>
        <taxon>Streptococcus</taxon>
    </lineage>
</organism>
<dbReference type="Proteomes" id="UP000249623">
    <property type="component" value="Chromosome 1"/>
</dbReference>
<dbReference type="GO" id="GO:0030153">
    <property type="term" value="P:bacteriocin immunity"/>
    <property type="evidence" value="ECO:0007669"/>
    <property type="project" value="UniProtKB-KW"/>
</dbReference>
<keyword evidence="1" id="KW-0079">Bacteriocin immunity</keyword>
<dbReference type="InterPro" id="IPR023130">
    <property type="entry name" value="Ta0600-like_sf"/>
</dbReference>
<evidence type="ECO:0000256" key="1">
    <source>
        <dbReference type="ARBA" id="ARBA00023025"/>
    </source>
</evidence>
<evidence type="ECO:0000313" key="3">
    <source>
        <dbReference type="EMBL" id="SQF70303.1"/>
    </source>
</evidence>
<name>A0A2X3VJI1_STRSA</name>
<dbReference type="EMBL" id="LS483346">
    <property type="protein sequence ID" value="SQF33657.1"/>
    <property type="molecule type" value="Genomic_DNA"/>
</dbReference>
<evidence type="ECO:0000313" key="4">
    <source>
        <dbReference type="Proteomes" id="UP000248534"/>
    </source>
</evidence>
<proteinExistence type="predicted"/>
<sequence length="116" mass="13671">MLCLMVGLDTDRGYRVFIDKEVAAVRKAKEKELLHLLQEVYHLDTTKKDEKFSQLILSTVYKIENGKNASIECVRLIPFLNQYLLSAPSKELVDLQTFLQRESNFYRGWISFFSWF</sequence>
<gene>
    <name evidence="2" type="ORF">NCTC11085_00128</name>
    <name evidence="3" type="ORF">NCTC11086_00137</name>
</gene>
<evidence type="ECO:0000313" key="5">
    <source>
        <dbReference type="Proteomes" id="UP000249623"/>
    </source>
</evidence>